<gene>
    <name evidence="1" type="ORF">GRFL_1602</name>
</gene>
<sequence>MVPLNFIIIAFKIITKLGQEWFLNYDENQLLKHFTFF</sequence>
<name>A0A1L7I410_9FLAO</name>
<keyword evidence="2" id="KW-1185">Reference proteome</keyword>
<dbReference type="Proteomes" id="UP000186230">
    <property type="component" value="Chromosome"/>
</dbReference>
<dbReference type="STRING" id="1229726.GRFL_1602"/>
<accession>A0A1L7I410</accession>
<evidence type="ECO:0000313" key="1">
    <source>
        <dbReference type="EMBL" id="APU68326.1"/>
    </source>
</evidence>
<proteinExistence type="predicted"/>
<dbReference type="EMBL" id="CP016359">
    <property type="protein sequence ID" value="APU68326.1"/>
    <property type="molecule type" value="Genomic_DNA"/>
</dbReference>
<organism evidence="1 2">
    <name type="scientific">Christiangramia flava JLT2011</name>
    <dbReference type="NCBI Taxonomy" id="1229726"/>
    <lineage>
        <taxon>Bacteria</taxon>
        <taxon>Pseudomonadati</taxon>
        <taxon>Bacteroidota</taxon>
        <taxon>Flavobacteriia</taxon>
        <taxon>Flavobacteriales</taxon>
        <taxon>Flavobacteriaceae</taxon>
        <taxon>Christiangramia</taxon>
    </lineage>
</organism>
<reference evidence="1 2" key="1">
    <citation type="submission" date="2016-07" db="EMBL/GenBank/DDBJ databases">
        <title>Multi-omics approach to identify versatile polysaccharide utilization systems of a marine flavobacterium Gramella flava.</title>
        <authorList>
            <person name="Tang K."/>
        </authorList>
    </citation>
    <scope>NUCLEOTIDE SEQUENCE [LARGE SCALE GENOMIC DNA]</scope>
    <source>
        <strain evidence="1 2">JLT2011</strain>
    </source>
</reference>
<dbReference type="KEGG" id="gfl:GRFL_1602"/>
<evidence type="ECO:0000313" key="2">
    <source>
        <dbReference type="Proteomes" id="UP000186230"/>
    </source>
</evidence>
<dbReference type="AlphaFoldDB" id="A0A1L7I410"/>
<protein>
    <submittedName>
        <fullName evidence="1">Uncharacterized protein</fullName>
    </submittedName>
</protein>